<evidence type="ECO:0000256" key="2">
    <source>
        <dbReference type="ARBA" id="ARBA00022729"/>
    </source>
</evidence>
<dbReference type="SUPFAM" id="SSF53822">
    <property type="entry name" value="Periplasmic binding protein-like I"/>
    <property type="match status" value="1"/>
</dbReference>
<dbReference type="GO" id="GO:0030246">
    <property type="term" value="F:carbohydrate binding"/>
    <property type="evidence" value="ECO:0007669"/>
    <property type="project" value="TreeGrafter"/>
</dbReference>
<feature type="domain" description="Periplasmic binding protein" evidence="3">
    <location>
        <begin position="50"/>
        <end position="307"/>
    </location>
</feature>
<protein>
    <submittedName>
        <fullName evidence="4">Substrate-binding domain-containing protein</fullName>
    </submittedName>
</protein>
<proteinExistence type="predicted"/>
<organism evidence="4 5">
    <name type="scientific">Oceanirhabdus seepicola</name>
    <dbReference type="NCBI Taxonomy" id="2828781"/>
    <lineage>
        <taxon>Bacteria</taxon>
        <taxon>Bacillati</taxon>
        <taxon>Bacillota</taxon>
        <taxon>Clostridia</taxon>
        <taxon>Eubacteriales</taxon>
        <taxon>Clostridiaceae</taxon>
        <taxon>Oceanirhabdus</taxon>
    </lineage>
</organism>
<dbReference type="GO" id="GO:0030288">
    <property type="term" value="C:outer membrane-bounded periplasmic space"/>
    <property type="evidence" value="ECO:0007669"/>
    <property type="project" value="TreeGrafter"/>
</dbReference>
<dbReference type="RefSeq" id="WP_250858851.1">
    <property type="nucleotide sequence ID" value="NZ_JAGSOJ010000002.1"/>
</dbReference>
<accession>A0A9J6P0D8</accession>
<evidence type="ECO:0000256" key="1">
    <source>
        <dbReference type="ARBA" id="ARBA00004196"/>
    </source>
</evidence>
<comment type="subcellular location">
    <subcellularLocation>
        <location evidence="1">Cell envelope</location>
    </subcellularLocation>
</comment>
<evidence type="ECO:0000313" key="5">
    <source>
        <dbReference type="Proteomes" id="UP001056429"/>
    </source>
</evidence>
<dbReference type="EMBL" id="JAGSOJ010000002">
    <property type="protein sequence ID" value="MCM1989828.1"/>
    <property type="molecule type" value="Genomic_DNA"/>
</dbReference>
<keyword evidence="5" id="KW-1185">Reference proteome</keyword>
<dbReference type="InterPro" id="IPR050555">
    <property type="entry name" value="Bact_Solute-Bind_Prot2"/>
</dbReference>
<dbReference type="PANTHER" id="PTHR30036">
    <property type="entry name" value="D-XYLOSE-BINDING PERIPLASMIC PROTEIN"/>
    <property type="match status" value="1"/>
</dbReference>
<gene>
    <name evidence="4" type="ORF">KDK92_08755</name>
</gene>
<keyword evidence="2" id="KW-0732">Signal</keyword>
<reference evidence="4" key="1">
    <citation type="journal article" date="2021" name="mSystems">
        <title>Bacteria and Archaea Synergistically Convert Glycine Betaine to Biogenic Methane in the Formosa Cold Seep of the South China Sea.</title>
        <authorList>
            <person name="Li L."/>
            <person name="Zhang W."/>
            <person name="Zhang S."/>
            <person name="Song L."/>
            <person name="Sun Q."/>
            <person name="Zhang H."/>
            <person name="Xiang H."/>
            <person name="Dong X."/>
        </authorList>
    </citation>
    <scope>NUCLEOTIDE SEQUENCE</scope>
    <source>
        <strain evidence="4">ZWT</strain>
    </source>
</reference>
<sequence>MKQLKVLFILILVGILTVLITITASKISSISKIEDGKKEQEKNVSRKVKVGFSMGTLKEERWLKDRDILMAKIQEYGGEIIIKNANNDDDDQIKQVQYLLKQGIDVLILVANDHTKASTAVKMAKDAGVKVIAYDRLVLDSNADVYLSFDNVAVGEKMAKAIVNKIARSKIIIIHGDPSDNNTRLIRKGYYNVLQEYIDDGYIEVIGEYWAEDWMQEYAFNTTNELLAEKVKFDGVIAGNDSLAGGVIRALAEHRLAGKVYVTGQDADLDGCQRIVEGTQLMTVYKSMEDMATAGAEIAMKLARGEELGIEETISDGTYDIPYYVIDVYAVDKYNIDETIIKDGFHLRNQVYREN</sequence>
<evidence type="ECO:0000259" key="3">
    <source>
        <dbReference type="Pfam" id="PF13407"/>
    </source>
</evidence>
<name>A0A9J6P0D8_9CLOT</name>
<dbReference type="Pfam" id="PF13407">
    <property type="entry name" value="Peripla_BP_4"/>
    <property type="match status" value="1"/>
</dbReference>
<dbReference type="InterPro" id="IPR025997">
    <property type="entry name" value="SBP_2_dom"/>
</dbReference>
<dbReference type="PANTHER" id="PTHR30036:SF1">
    <property type="entry name" value="D-XYLOSE-BINDING PERIPLASMIC PROTEIN"/>
    <property type="match status" value="1"/>
</dbReference>
<dbReference type="Gene3D" id="3.40.50.2300">
    <property type="match status" value="2"/>
</dbReference>
<dbReference type="InterPro" id="IPR028082">
    <property type="entry name" value="Peripla_BP_I"/>
</dbReference>
<evidence type="ECO:0000313" key="4">
    <source>
        <dbReference type="EMBL" id="MCM1989828.1"/>
    </source>
</evidence>
<dbReference type="AlphaFoldDB" id="A0A9J6P0D8"/>
<comment type="caution">
    <text evidence="4">The sequence shown here is derived from an EMBL/GenBank/DDBJ whole genome shotgun (WGS) entry which is preliminary data.</text>
</comment>
<dbReference type="Proteomes" id="UP001056429">
    <property type="component" value="Unassembled WGS sequence"/>
</dbReference>
<reference evidence="4" key="2">
    <citation type="submission" date="2021-04" db="EMBL/GenBank/DDBJ databases">
        <authorList>
            <person name="Dong X."/>
        </authorList>
    </citation>
    <scope>NUCLEOTIDE SEQUENCE</scope>
    <source>
        <strain evidence="4">ZWT</strain>
    </source>
</reference>